<comment type="caution">
    <text evidence="2">The sequence shown here is derived from an EMBL/GenBank/DDBJ whole genome shotgun (WGS) entry which is preliminary data.</text>
</comment>
<keyword evidence="1" id="KW-0472">Membrane</keyword>
<keyword evidence="3" id="KW-1185">Reference proteome</keyword>
<keyword evidence="1" id="KW-0812">Transmembrane</keyword>
<accession>A0ABS7ZI77</accession>
<dbReference type="PROSITE" id="PS51257">
    <property type="entry name" value="PROKAR_LIPOPROTEIN"/>
    <property type="match status" value="1"/>
</dbReference>
<evidence type="ECO:0000313" key="2">
    <source>
        <dbReference type="EMBL" id="MCA5894177.1"/>
    </source>
</evidence>
<keyword evidence="1" id="KW-1133">Transmembrane helix</keyword>
<organism evidence="2 3">
    <name type="scientific">Isoptericola luteus</name>
    <dbReference type="NCBI Taxonomy" id="2879484"/>
    <lineage>
        <taxon>Bacteria</taxon>
        <taxon>Bacillati</taxon>
        <taxon>Actinomycetota</taxon>
        <taxon>Actinomycetes</taxon>
        <taxon>Micrococcales</taxon>
        <taxon>Promicromonosporaceae</taxon>
        <taxon>Isoptericola</taxon>
    </lineage>
</organism>
<dbReference type="EMBL" id="JAIXCQ010000008">
    <property type="protein sequence ID" value="MCA5894177.1"/>
    <property type="molecule type" value="Genomic_DNA"/>
</dbReference>
<gene>
    <name evidence="2" type="ORF">LEP48_12585</name>
</gene>
<evidence type="ECO:0000313" key="3">
    <source>
        <dbReference type="Proteomes" id="UP001319870"/>
    </source>
</evidence>
<dbReference type="RefSeq" id="WP_225565942.1">
    <property type="nucleotide sequence ID" value="NZ_JAIXCQ010000008.1"/>
</dbReference>
<reference evidence="2 3" key="1">
    <citation type="submission" date="2021-09" db="EMBL/GenBank/DDBJ databases">
        <title>Isoptericola luteus sp. nov., a novel bacterium isolated from Harbin, the capital city of Heilongjiang province.</title>
        <authorList>
            <person name="Li J."/>
        </authorList>
    </citation>
    <scope>NUCLEOTIDE SEQUENCE [LARGE SCALE GENOMIC DNA]</scope>
    <source>
        <strain evidence="2 3">NEAU-Y5</strain>
    </source>
</reference>
<proteinExistence type="predicted"/>
<evidence type="ECO:0000256" key="1">
    <source>
        <dbReference type="SAM" id="Phobius"/>
    </source>
</evidence>
<protein>
    <submittedName>
        <fullName evidence="2">Uncharacterized protein</fullName>
    </submittedName>
</protein>
<sequence>MDRARPTYRGHVVLLVVLVVLGCGVGWGVGIAVLSLMGRPVADGIGRWSLVLIGAVVLVGLLLGVVSLLRGPRVIVVRDPAAGEWSLRSRPVPFRFADSSMLDPGSPGFVLARQVARAAAGAPGDAACTVRAVHLLRRVVELSRRSHASSPVVGDVEWARLRIDVVNFVHLAGGGHQSPGLRDAA</sequence>
<dbReference type="Proteomes" id="UP001319870">
    <property type="component" value="Unassembled WGS sequence"/>
</dbReference>
<feature type="transmembrane region" description="Helical" evidence="1">
    <location>
        <begin position="12"/>
        <end position="36"/>
    </location>
</feature>
<feature type="transmembrane region" description="Helical" evidence="1">
    <location>
        <begin position="48"/>
        <end position="69"/>
    </location>
</feature>
<name>A0ABS7ZI77_9MICO</name>